<dbReference type="PROSITE" id="PS51257">
    <property type="entry name" value="PROKAR_LIPOPROTEIN"/>
    <property type="match status" value="1"/>
</dbReference>
<dbReference type="SUPFAM" id="SSF54001">
    <property type="entry name" value="Cysteine proteinases"/>
    <property type="match status" value="1"/>
</dbReference>
<keyword evidence="1" id="KW-0732">Signal</keyword>
<reference evidence="2" key="1">
    <citation type="submission" date="2022-03" db="EMBL/GenBank/DDBJ databases">
        <title>Genome Identification and Characterization of new species Bdellovibrio reynosense LBG001 sp. nov. from a Mexico soil sample.</title>
        <authorList>
            <person name="Camilli A."/>
            <person name="Ajao Y."/>
            <person name="Guo X."/>
        </authorList>
    </citation>
    <scope>NUCLEOTIDE SEQUENCE</scope>
    <source>
        <strain evidence="2">LBG001</strain>
    </source>
</reference>
<dbReference type="Gene3D" id="3.90.1720.10">
    <property type="entry name" value="endopeptidase domain like (from Nostoc punctiforme)"/>
    <property type="match status" value="1"/>
</dbReference>
<dbReference type="RefSeq" id="WP_243537481.1">
    <property type="nucleotide sequence ID" value="NZ_CP093442.1"/>
</dbReference>
<evidence type="ECO:0000313" key="3">
    <source>
        <dbReference type="Proteomes" id="UP000830116"/>
    </source>
</evidence>
<accession>A0ABY4C833</accession>
<name>A0ABY4C833_9BACT</name>
<evidence type="ECO:0000313" key="2">
    <source>
        <dbReference type="EMBL" id="UOF01148.1"/>
    </source>
</evidence>
<feature type="chain" id="PRO_5045346122" evidence="1">
    <location>
        <begin position="22"/>
        <end position="512"/>
    </location>
</feature>
<gene>
    <name evidence="2" type="ORF">MNR06_15725</name>
</gene>
<dbReference type="InterPro" id="IPR024453">
    <property type="entry name" value="Peptidase_C92"/>
</dbReference>
<sequence>MKKILLGSVSALMFLSGCVSPQPQPQTLESYRRPANTEELIAGSQQVLNDLSNPQVFNPKTCTQFINKVTDYLYNLPADHFVPKTPIEVEALRTRGSEVMDTIFQIRVVLHEKLQEFDAKKDLSKDCIQEIREGFQYARFSEEYLLEWLYSQKVFEFKQTPLMSNEKPNTWTNPKYTGFALKSGDVMLVRGKSYVSAMIARIADEEGNFSHLAIVAEDKLGKKYVVEALIQYGTIITPLEKWRKEADARVALYRQPDEALAKKAARRIYDKARQALDAKKGIKYDFAMDDSDYSTLFCSEVIRYAYDMASDGQFLVPKYRSSVSKFKNNEYPKSLGVTKTSLFAPYDIEVDPRFDFIAEHRYNPLLRQVRMQDAVLQSVYGWMIEKKYDFHWTPQHSIKSYFAKLVRQFGLAKETLPKYMPVQAIKTTVQFEAVAALLEKNIYAKEAEFYKKKGYLPSFQDMLAINEQFRKEDCIKQKEWIKAQRDHVRDEPPPFNDSKFHFFFHNDSKSCE</sequence>
<organism evidence="2 3">
    <name type="scientific">Bdellovibrio reynosensis</name>
    <dbReference type="NCBI Taxonomy" id="2835041"/>
    <lineage>
        <taxon>Bacteria</taxon>
        <taxon>Pseudomonadati</taxon>
        <taxon>Bdellovibrionota</taxon>
        <taxon>Bdellovibrionia</taxon>
        <taxon>Bdellovibrionales</taxon>
        <taxon>Pseudobdellovibrionaceae</taxon>
        <taxon>Bdellovibrio</taxon>
    </lineage>
</organism>
<evidence type="ECO:0000256" key="1">
    <source>
        <dbReference type="SAM" id="SignalP"/>
    </source>
</evidence>
<proteinExistence type="predicted"/>
<dbReference type="InterPro" id="IPR038765">
    <property type="entry name" value="Papain-like_cys_pep_sf"/>
</dbReference>
<dbReference type="EMBL" id="CP093442">
    <property type="protein sequence ID" value="UOF01148.1"/>
    <property type="molecule type" value="Genomic_DNA"/>
</dbReference>
<feature type="signal peptide" evidence="1">
    <location>
        <begin position="1"/>
        <end position="21"/>
    </location>
</feature>
<protein>
    <submittedName>
        <fullName evidence="2">Uncharacterized protein</fullName>
    </submittedName>
</protein>
<dbReference type="Pfam" id="PF05708">
    <property type="entry name" value="Peptidase_C92"/>
    <property type="match status" value="1"/>
</dbReference>
<dbReference type="Proteomes" id="UP000830116">
    <property type="component" value="Chromosome"/>
</dbReference>
<keyword evidence="3" id="KW-1185">Reference proteome</keyword>